<reference evidence="1 2" key="1">
    <citation type="submission" date="2019-05" db="EMBL/GenBank/DDBJ databases">
        <title>Another draft genome of Portunus trituberculatus and its Hox gene families provides insights of decapod evolution.</title>
        <authorList>
            <person name="Jeong J.-H."/>
            <person name="Song I."/>
            <person name="Kim S."/>
            <person name="Choi T."/>
            <person name="Kim D."/>
            <person name="Ryu S."/>
            <person name="Kim W."/>
        </authorList>
    </citation>
    <scope>NUCLEOTIDE SEQUENCE [LARGE SCALE GENOMIC DNA]</scope>
    <source>
        <tissue evidence="1">Muscle</tissue>
    </source>
</reference>
<evidence type="ECO:0000313" key="2">
    <source>
        <dbReference type="Proteomes" id="UP000324222"/>
    </source>
</evidence>
<evidence type="ECO:0000313" key="1">
    <source>
        <dbReference type="EMBL" id="MPD03336.1"/>
    </source>
</evidence>
<name>A0A5B7K924_PORTR</name>
<dbReference type="OrthoDB" id="6359008at2759"/>
<sequence length="47" mass="5521">MLVMVVLEGSDDHRFVHVEGDASVSHFNPRLSRGDHQHLITVRRKWR</sequence>
<proteinExistence type="predicted"/>
<organism evidence="1 2">
    <name type="scientific">Portunus trituberculatus</name>
    <name type="common">Swimming crab</name>
    <name type="synonym">Neptunus trituberculatus</name>
    <dbReference type="NCBI Taxonomy" id="210409"/>
    <lineage>
        <taxon>Eukaryota</taxon>
        <taxon>Metazoa</taxon>
        <taxon>Ecdysozoa</taxon>
        <taxon>Arthropoda</taxon>
        <taxon>Crustacea</taxon>
        <taxon>Multicrustacea</taxon>
        <taxon>Malacostraca</taxon>
        <taxon>Eumalacostraca</taxon>
        <taxon>Eucarida</taxon>
        <taxon>Decapoda</taxon>
        <taxon>Pleocyemata</taxon>
        <taxon>Brachyura</taxon>
        <taxon>Eubrachyura</taxon>
        <taxon>Portunoidea</taxon>
        <taxon>Portunidae</taxon>
        <taxon>Portuninae</taxon>
        <taxon>Portunus</taxon>
    </lineage>
</organism>
<comment type="caution">
    <text evidence="1">The sequence shown here is derived from an EMBL/GenBank/DDBJ whole genome shotgun (WGS) entry which is preliminary data.</text>
</comment>
<gene>
    <name evidence="1" type="ORF">E2C01_098969</name>
</gene>
<dbReference type="AlphaFoldDB" id="A0A5B7K924"/>
<protein>
    <submittedName>
        <fullName evidence="1">Uncharacterized protein</fullName>
    </submittedName>
</protein>
<keyword evidence="2" id="KW-1185">Reference proteome</keyword>
<dbReference type="EMBL" id="VSRR010135708">
    <property type="protein sequence ID" value="MPD03336.1"/>
    <property type="molecule type" value="Genomic_DNA"/>
</dbReference>
<accession>A0A5B7K924</accession>
<dbReference type="Proteomes" id="UP000324222">
    <property type="component" value="Unassembled WGS sequence"/>
</dbReference>